<gene>
    <name evidence="7" type="ORF">HNR46_003094</name>
</gene>
<dbReference type="InterPro" id="IPR007343">
    <property type="entry name" value="Uncharacterised_pept_Zn_put"/>
</dbReference>
<evidence type="ECO:0000256" key="4">
    <source>
        <dbReference type="ARBA" id="ARBA00023136"/>
    </source>
</evidence>
<protein>
    <recommendedName>
        <fullName evidence="9">Neutral zinc metallopeptidase</fullName>
    </recommendedName>
</protein>
<dbReference type="GO" id="GO:0016020">
    <property type="term" value="C:membrane"/>
    <property type="evidence" value="ECO:0007669"/>
    <property type="project" value="UniProtKB-SubCell"/>
</dbReference>
<evidence type="ECO:0000313" key="8">
    <source>
        <dbReference type="Proteomes" id="UP000557717"/>
    </source>
</evidence>
<evidence type="ECO:0000256" key="6">
    <source>
        <dbReference type="SAM" id="Phobius"/>
    </source>
</evidence>
<dbReference type="AlphaFoldDB" id="A0A840V731"/>
<dbReference type="Proteomes" id="UP000557717">
    <property type="component" value="Unassembled WGS sequence"/>
</dbReference>
<dbReference type="Pfam" id="PF04228">
    <property type="entry name" value="Zn_peptidase"/>
    <property type="match status" value="1"/>
</dbReference>
<evidence type="ECO:0000256" key="2">
    <source>
        <dbReference type="ARBA" id="ARBA00022692"/>
    </source>
</evidence>
<dbReference type="PANTHER" id="PTHR30168">
    <property type="entry name" value="PUTATIVE MEMBRANE PROTEIN YPFJ"/>
    <property type="match status" value="1"/>
</dbReference>
<sequence length="284" mass="31239">MKLEGRRQSSHVEDRRGRPGGGGFKLSGGMLILIVIAAIVFKKNPLELLQQTGALEGGATSSEVSALTEEDAQMGEIASKILASTEDVWAQEFESMGLRYEAPDLVLFTGSTRSGCGFASSQVGPFYCPADKRVYLDLGFFDEMSRRFHAPGDFAQAYVIAHEVGHHVQNLLGISDQVQRARQGLSEAEGNRLSVRLELQADFLAGMWARHEQQRSGFLEDGDIEEALTAAHAIGDDTLQRQAQGHVVPDAFTHGTSEQRMRWFMKGYQGEPFDPQNTFSSKDL</sequence>
<evidence type="ECO:0008006" key="9">
    <source>
        <dbReference type="Google" id="ProtNLM"/>
    </source>
</evidence>
<proteinExistence type="predicted"/>
<accession>A0A840V731</accession>
<feature type="compositionally biased region" description="Basic and acidic residues" evidence="5">
    <location>
        <begin position="1"/>
        <end position="17"/>
    </location>
</feature>
<dbReference type="EMBL" id="JACHFD010000016">
    <property type="protein sequence ID" value="MBB5352846.1"/>
    <property type="molecule type" value="Genomic_DNA"/>
</dbReference>
<dbReference type="PANTHER" id="PTHR30168:SF0">
    <property type="entry name" value="INNER MEMBRANE PROTEIN"/>
    <property type="match status" value="1"/>
</dbReference>
<comment type="subcellular location">
    <subcellularLocation>
        <location evidence="1">Membrane</location>
        <topology evidence="1">Single-pass membrane protein</topology>
    </subcellularLocation>
</comment>
<reference evidence="7 8" key="1">
    <citation type="submission" date="2020-08" db="EMBL/GenBank/DDBJ databases">
        <title>Genomic Encyclopedia of Type Strains, Phase IV (KMG-IV): sequencing the most valuable type-strain genomes for metagenomic binning, comparative biology and taxonomic classification.</title>
        <authorList>
            <person name="Goeker M."/>
        </authorList>
    </citation>
    <scope>NUCLEOTIDE SEQUENCE [LARGE SCALE GENOMIC DNA]</scope>
    <source>
        <strain evidence="7 8">YC6886</strain>
    </source>
</reference>
<organism evidence="7 8">
    <name type="scientific">Haloferula luteola</name>
    <dbReference type="NCBI Taxonomy" id="595692"/>
    <lineage>
        <taxon>Bacteria</taxon>
        <taxon>Pseudomonadati</taxon>
        <taxon>Verrucomicrobiota</taxon>
        <taxon>Verrucomicrobiia</taxon>
        <taxon>Verrucomicrobiales</taxon>
        <taxon>Verrucomicrobiaceae</taxon>
        <taxon>Haloferula</taxon>
    </lineage>
</organism>
<dbReference type="RefSeq" id="WP_184020218.1">
    <property type="nucleotide sequence ID" value="NZ_JACHFD010000016.1"/>
</dbReference>
<evidence type="ECO:0000256" key="5">
    <source>
        <dbReference type="SAM" id="MobiDB-lite"/>
    </source>
</evidence>
<keyword evidence="4 6" id="KW-0472">Membrane</keyword>
<keyword evidence="2 6" id="KW-0812">Transmembrane</keyword>
<evidence type="ECO:0000313" key="7">
    <source>
        <dbReference type="EMBL" id="MBB5352846.1"/>
    </source>
</evidence>
<keyword evidence="3 6" id="KW-1133">Transmembrane helix</keyword>
<evidence type="ECO:0000256" key="3">
    <source>
        <dbReference type="ARBA" id="ARBA00022989"/>
    </source>
</evidence>
<evidence type="ECO:0000256" key="1">
    <source>
        <dbReference type="ARBA" id="ARBA00004167"/>
    </source>
</evidence>
<feature type="region of interest" description="Disordered" evidence="5">
    <location>
        <begin position="1"/>
        <end position="21"/>
    </location>
</feature>
<keyword evidence="8" id="KW-1185">Reference proteome</keyword>
<feature type="transmembrane region" description="Helical" evidence="6">
    <location>
        <begin position="21"/>
        <end position="41"/>
    </location>
</feature>
<name>A0A840V731_9BACT</name>
<comment type="caution">
    <text evidence="7">The sequence shown here is derived from an EMBL/GenBank/DDBJ whole genome shotgun (WGS) entry which is preliminary data.</text>
</comment>